<dbReference type="PANTHER" id="PTHR10720:SF0">
    <property type="entry name" value="HEME OXYGENASE"/>
    <property type="match status" value="1"/>
</dbReference>
<dbReference type="CDD" id="cd19165">
    <property type="entry name" value="HemeO"/>
    <property type="match status" value="1"/>
</dbReference>
<evidence type="ECO:0000313" key="7">
    <source>
        <dbReference type="Proteomes" id="UP000295703"/>
    </source>
</evidence>
<dbReference type="AlphaFoldDB" id="A0A4R8RXB3"/>
<dbReference type="GO" id="GO:0046872">
    <property type="term" value="F:metal ion binding"/>
    <property type="evidence" value="ECO:0007669"/>
    <property type="project" value="UniProtKB-KW"/>
</dbReference>
<dbReference type="GO" id="GO:0004392">
    <property type="term" value="F:heme oxygenase (decyclizing) activity"/>
    <property type="evidence" value="ECO:0007669"/>
    <property type="project" value="InterPro"/>
</dbReference>
<dbReference type="InterPro" id="IPR002051">
    <property type="entry name" value="Haem_Oase"/>
</dbReference>
<protein>
    <submittedName>
        <fullName evidence="6">Heme-binding protein HMX1</fullName>
    </submittedName>
</protein>
<keyword evidence="5" id="KW-0472">Membrane</keyword>
<sequence>MTSQSTLPAAEIQRPLAESIAAATRSVHAKLNKLIIARLPLAIPPQSADPSIYVSGLLHIAPIYITFESLWKEIADLPRPVEVDASQPPLDVYASNVGPSSNHRAGKSENVHSLLASLYFPGLMRSDRLRSDIASLTGWSSEVVDEHLKSVATSGPLSDFVSHVQRIVEKKPHVLLAYSYILFMALFAGGRFIRATLESAGHEFWERVPSPIPPTKTRCQQRRPSQHLENYVVPGPVDLERGGRETFTAADKHSRHSLPLSFFHFATPLDGEDLKKEFKRRLAESEDVLTPRQRNDIVHEAKHIFDSMLQLVIQLDDVCETPLDEQSTVAAARRSSGSRTRARDSVAVARERRSRVPSRDFEDDDGKKTWLCKHEWLQKSKMGEDAVPSVAGVQPPGCCPASKSMRFEAELPVPDRGESRKAFTTDGAADVPFLRMKTPARPLRALIHNIIIVAGLAAIVGMFFLTSRPVDRTLELGG</sequence>
<dbReference type="EMBL" id="RYZW01000005">
    <property type="protein sequence ID" value="TDZ74204.1"/>
    <property type="molecule type" value="Genomic_DNA"/>
</dbReference>
<dbReference type="STRING" id="5466.A0A4R8RXB3"/>
<feature type="transmembrane region" description="Helical" evidence="5">
    <location>
        <begin position="175"/>
        <end position="193"/>
    </location>
</feature>
<dbReference type="PANTHER" id="PTHR10720">
    <property type="entry name" value="HEME OXYGENASE"/>
    <property type="match status" value="1"/>
</dbReference>
<evidence type="ECO:0000256" key="4">
    <source>
        <dbReference type="SAM" id="MobiDB-lite"/>
    </source>
</evidence>
<dbReference type="Proteomes" id="UP000295703">
    <property type="component" value="Unassembled WGS sequence"/>
</dbReference>
<evidence type="ECO:0000256" key="1">
    <source>
        <dbReference type="ARBA" id="ARBA00022617"/>
    </source>
</evidence>
<evidence type="ECO:0000256" key="3">
    <source>
        <dbReference type="ARBA" id="ARBA00023004"/>
    </source>
</evidence>
<feature type="transmembrane region" description="Helical" evidence="5">
    <location>
        <begin position="445"/>
        <end position="465"/>
    </location>
</feature>
<evidence type="ECO:0000256" key="5">
    <source>
        <dbReference type="SAM" id="Phobius"/>
    </source>
</evidence>
<name>A0A4R8RXB3_COLTR</name>
<dbReference type="GO" id="GO:0006788">
    <property type="term" value="P:heme oxidation"/>
    <property type="evidence" value="ECO:0007669"/>
    <property type="project" value="InterPro"/>
</dbReference>
<proteinExistence type="predicted"/>
<feature type="compositionally biased region" description="Low complexity" evidence="4">
    <location>
        <begin position="330"/>
        <end position="339"/>
    </location>
</feature>
<organism evidence="6 7">
    <name type="scientific">Colletotrichum trifolii</name>
    <dbReference type="NCBI Taxonomy" id="5466"/>
    <lineage>
        <taxon>Eukaryota</taxon>
        <taxon>Fungi</taxon>
        <taxon>Dikarya</taxon>
        <taxon>Ascomycota</taxon>
        <taxon>Pezizomycotina</taxon>
        <taxon>Sordariomycetes</taxon>
        <taxon>Hypocreomycetidae</taxon>
        <taxon>Glomerellales</taxon>
        <taxon>Glomerellaceae</taxon>
        <taxon>Colletotrichum</taxon>
        <taxon>Colletotrichum orbiculare species complex</taxon>
    </lineage>
</organism>
<keyword evidence="5" id="KW-0812">Transmembrane</keyword>
<feature type="region of interest" description="Disordered" evidence="4">
    <location>
        <begin position="329"/>
        <end position="360"/>
    </location>
</feature>
<dbReference type="SUPFAM" id="SSF48613">
    <property type="entry name" value="Heme oxygenase-like"/>
    <property type="match status" value="1"/>
</dbReference>
<accession>A0A4R8RXB3</accession>
<dbReference type="Gene3D" id="1.20.910.10">
    <property type="entry name" value="Heme oxygenase-like"/>
    <property type="match status" value="1"/>
</dbReference>
<keyword evidence="3" id="KW-0408">Iron</keyword>
<keyword evidence="1" id="KW-0349">Heme</keyword>
<comment type="caution">
    <text evidence="6">The sequence shown here is derived from an EMBL/GenBank/DDBJ whole genome shotgun (WGS) entry which is preliminary data.</text>
</comment>
<dbReference type="Pfam" id="PF01126">
    <property type="entry name" value="Heme_oxygenase"/>
    <property type="match status" value="1"/>
</dbReference>
<dbReference type="InterPro" id="IPR016084">
    <property type="entry name" value="Haem_Oase-like_multi-hlx"/>
</dbReference>
<gene>
    <name evidence="6" type="primary">HMX1</name>
    <name evidence="6" type="ORF">CTRI78_v001052</name>
</gene>
<evidence type="ECO:0000256" key="2">
    <source>
        <dbReference type="ARBA" id="ARBA00022723"/>
    </source>
</evidence>
<keyword evidence="5" id="KW-1133">Transmembrane helix</keyword>
<keyword evidence="2" id="KW-0479">Metal-binding</keyword>
<dbReference type="InterPro" id="IPR016053">
    <property type="entry name" value="Haem_Oase-like"/>
</dbReference>
<evidence type="ECO:0000313" key="6">
    <source>
        <dbReference type="EMBL" id="TDZ74204.1"/>
    </source>
</evidence>
<reference evidence="6 7" key="1">
    <citation type="submission" date="2018-12" db="EMBL/GenBank/DDBJ databases">
        <title>Genome sequence and assembly of Colletotrichum trifolii.</title>
        <authorList>
            <person name="Gan P."/>
            <person name="Shirasu K."/>
        </authorList>
    </citation>
    <scope>NUCLEOTIDE SEQUENCE [LARGE SCALE GENOMIC DNA]</scope>
    <source>
        <strain evidence="6 7">543-2</strain>
    </source>
</reference>
<keyword evidence="7" id="KW-1185">Reference proteome</keyword>